<keyword evidence="7" id="KW-0539">Nucleus</keyword>
<feature type="compositionally biased region" description="Basic and acidic residues" evidence="8">
    <location>
        <begin position="440"/>
        <end position="449"/>
    </location>
</feature>
<feature type="region of interest" description="Disordered" evidence="8">
    <location>
        <begin position="1"/>
        <end position="34"/>
    </location>
</feature>
<dbReference type="GO" id="GO:0035267">
    <property type="term" value="C:NuA4 histone acetyltransferase complex"/>
    <property type="evidence" value="ECO:0007669"/>
    <property type="project" value="InterPro"/>
</dbReference>
<gene>
    <name evidence="10" type="ORF">CPUR_07965</name>
</gene>
<feature type="compositionally biased region" description="Low complexity" evidence="8">
    <location>
        <begin position="700"/>
        <end position="716"/>
    </location>
</feature>
<sequence>MASSDVRDVLNLGDSSGLRPSKKQKPTGARPSLKGLAREVLNLGGDNPIAIVPKTTQFKKRRFASRKPAAKWELLPFRNSGRDDQSLVLRHWRRKDLKDGEGAAGTGAQGQPQPPGPGELEDSIFAKFNVKIEVPQYTDDQYAMSLQNEDWTREETDYLMDMASQFDLRWTVIWDRYDWTPSATNGEMDVDGDESKAVVPTSRSRSLEDLKARYYEVAAKMMVIQKPLQYMTQQEYALHELMTHFNPKQEKVRKEFAVNTLSRSKEEAREEESLLLEIKRILARSERFNEERRELYNRLDYPRAETDISSFKSSAGLQTLLQTLMNVDKSKKRKSIMGTEGANTPSAGGGVAAATASAAAAAGAIASGASAGTQNRSSTGPETSRRDSAVASAAATRDSTTAASTPTTAGKKGQQQNQHHQQQQHLQQQQLQQQLQEKQQVPERRKLSSQEEAIYGVTHHDRLGSGPTFRTEKINKLFTHKSNQQQLRINNTLNELDVPAKLAMPTAATTAQYEQLLAAVNSLLDARKVSDKLDGEIKIEQAKKAEREKVHGATPSASGLGVDKKMSAQDEEVERDEDDDDDEEEEEDGDEDEHEDEDEEEDEEDEEEEEEEEGVEDDDDEEEEEPEPDDDEKTSASISIPTQKKPNNSGNDSENHGHGTASSVTVAQSGNKKGDSQAENTQVARKGRAHGQGQKGEEGGQTLSRSASSAFKRSASVLSSGSDVTVKKLKK</sequence>
<feature type="region of interest" description="Disordered" evidence="8">
    <location>
        <begin position="367"/>
        <end position="454"/>
    </location>
</feature>
<protein>
    <recommendedName>
        <fullName evidence="3">SWR1-complex protein 4</fullName>
    </recommendedName>
</protein>
<feature type="compositionally biased region" description="Polar residues" evidence="8">
    <location>
        <begin position="373"/>
        <end position="382"/>
    </location>
</feature>
<comment type="subcellular location">
    <subcellularLocation>
        <location evidence="1">Nucleus</location>
    </subcellularLocation>
</comment>
<evidence type="ECO:0000256" key="4">
    <source>
        <dbReference type="ARBA" id="ARBA00022853"/>
    </source>
</evidence>
<name>M1WI84_CLAP2</name>
<evidence type="ECO:0000256" key="1">
    <source>
        <dbReference type="ARBA" id="ARBA00004123"/>
    </source>
</evidence>
<dbReference type="VEuPathDB" id="FungiDB:CPUR_07965"/>
<keyword evidence="6" id="KW-0804">Transcription</keyword>
<evidence type="ECO:0000256" key="6">
    <source>
        <dbReference type="ARBA" id="ARBA00023163"/>
    </source>
</evidence>
<dbReference type="InterPro" id="IPR032563">
    <property type="entry name" value="DAMP1_SANT-like"/>
</dbReference>
<feature type="region of interest" description="Disordered" evidence="8">
    <location>
        <begin position="544"/>
        <end position="731"/>
    </location>
</feature>
<comment type="caution">
    <text evidence="10">The sequence shown here is derived from an EMBL/GenBank/DDBJ whole genome shotgun (WGS) entry which is preliminary data.</text>
</comment>
<dbReference type="EMBL" id="CAGA01000073">
    <property type="protein sequence ID" value="CCE34034.1"/>
    <property type="molecule type" value="Genomic_DNA"/>
</dbReference>
<evidence type="ECO:0000313" key="11">
    <source>
        <dbReference type="Proteomes" id="UP000016801"/>
    </source>
</evidence>
<organism evidence="10 11">
    <name type="scientific">Claviceps purpurea (strain 20.1)</name>
    <name type="common">Ergot fungus</name>
    <name type="synonym">Sphacelia segetum</name>
    <dbReference type="NCBI Taxonomy" id="1111077"/>
    <lineage>
        <taxon>Eukaryota</taxon>
        <taxon>Fungi</taxon>
        <taxon>Dikarya</taxon>
        <taxon>Ascomycota</taxon>
        <taxon>Pezizomycotina</taxon>
        <taxon>Sordariomycetes</taxon>
        <taxon>Hypocreomycetidae</taxon>
        <taxon>Hypocreales</taxon>
        <taxon>Clavicipitaceae</taxon>
        <taxon>Claviceps</taxon>
    </lineage>
</organism>
<evidence type="ECO:0000256" key="8">
    <source>
        <dbReference type="SAM" id="MobiDB-lite"/>
    </source>
</evidence>
<feature type="compositionally biased region" description="Low complexity" evidence="8">
    <location>
        <begin position="389"/>
        <end position="439"/>
    </location>
</feature>
<dbReference type="PhylomeDB" id="M1WI84"/>
<dbReference type="GO" id="GO:0000812">
    <property type="term" value="C:Swr1 complex"/>
    <property type="evidence" value="ECO:0007669"/>
    <property type="project" value="TreeGrafter"/>
</dbReference>
<evidence type="ECO:0000259" key="9">
    <source>
        <dbReference type="Pfam" id="PF16282"/>
    </source>
</evidence>
<feature type="domain" description="DAMP1 SANT/Myb-like" evidence="9">
    <location>
        <begin position="125"/>
        <end position="222"/>
    </location>
</feature>
<dbReference type="eggNOG" id="KOG2656">
    <property type="taxonomic scope" value="Eukaryota"/>
</dbReference>
<dbReference type="AlphaFoldDB" id="M1WI84"/>
<dbReference type="GO" id="GO:0003714">
    <property type="term" value="F:transcription corepressor activity"/>
    <property type="evidence" value="ECO:0007669"/>
    <property type="project" value="TreeGrafter"/>
</dbReference>
<keyword evidence="11" id="KW-1185">Reference proteome</keyword>
<dbReference type="Pfam" id="PF16282">
    <property type="entry name" value="SANT_DAMP1_like"/>
    <property type="match status" value="1"/>
</dbReference>
<dbReference type="GO" id="GO:0006338">
    <property type="term" value="P:chromatin remodeling"/>
    <property type="evidence" value="ECO:0007669"/>
    <property type="project" value="InterPro"/>
</dbReference>
<feature type="region of interest" description="Disordered" evidence="8">
    <location>
        <begin position="99"/>
        <end position="121"/>
    </location>
</feature>
<dbReference type="InterPro" id="IPR027109">
    <property type="entry name" value="Swc4/Dmap1"/>
</dbReference>
<dbReference type="PANTHER" id="PTHR12855:SF10">
    <property type="entry name" value="DNA METHYLTRANSFERASE 1-ASSOCIATED PROTEIN 1"/>
    <property type="match status" value="1"/>
</dbReference>
<proteinExistence type="inferred from homology"/>
<dbReference type="Gene3D" id="1.10.10.60">
    <property type="entry name" value="Homeodomain-like"/>
    <property type="match status" value="1"/>
</dbReference>
<comment type="similarity">
    <text evidence="2">Belongs to the SWC4 family.</text>
</comment>
<keyword evidence="4" id="KW-0156">Chromatin regulator</keyword>
<dbReference type="Proteomes" id="UP000016801">
    <property type="component" value="Unassembled WGS sequence"/>
</dbReference>
<dbReference type="OrthoDB" id="19740at2759"/>
<dbReference type="HOGENOM" id="CLU_018539_3_1_1"/>
<reference evidence="10 11" key="1">
    <citation type="journal article" date="2013" name="PLoS Genet.">
        <title>Plant-symbiotic fungi as chemical engineers: Multi-genome analysis of the Clavicipitaceae reveals dynamics of alkaloid loci.</title>
        <authorList>
            <person name="Schardl C.L."/>
            <person name="Young C.A."/>
            <person name="Hesse U."/>
            <person name="Amyotte S.G."/>
            <person name="Andreeva K."/>
            <person name="Calie P.J."/>
            <person name="Fleetwood D.J."/>
            <person name="Haws D.C."/>
            <person name="Moore N."/>
            <person name="Oeser B."/>
            <person name="Panaccione D.G."/>
            <person name="Schweri K.K."/>
            <person name="Voisey C.R."/>
            <person name="Farman M.L."/>
            <person name="Jaromczyk J.W."/>
            <person name="Roe B.A."/>
            <person name="O'Sullivan D.M."/>
            <person name="Scott B."/>
            <person name="Tudzynski P."/>
            <person name="An Z."/>
            <person name="Arnaoudova E.G."/>
            <person name="Bullock C.T."/>
            <person name="Charlton N.D."/>
            <person name="Chen L."/>
            <person name="Cox M."/>
            <person name="Dinkins R.D."/>
            <person name="Florea S."/>
            <person name="Glenn A.E."/>
            <person name="Gordon A."/>
            <person name="Gueldener U."/>
            <person name="Harris D.R."/>
            <person name="Hollin W."/>
            <person name="Jaromczyk J."/>
            <person name="Johnson R.D."/>
            <person name="Khan A.K."/>
            <person name="Leistner E."/>
            <person name="Leuchtmann A."/>
            <person name="Li C."/>
            <person name="Liu J."/>
            <person name="Liu J."/>
            <person name="Liu M."/>
            <person name="Mace W."/>
            <person name="Machado C."/>
            <person name="Nagabhyru P."/>
            <person name="Pan J."/>
            <person name="Schmid J."/>
            <person name="Sugawara K."/>
            <person name="Steiner U."/>
            <person name="Takach J.E."/>
            <person name="Tanaka E."/>
            <person name="Webb J.S."/>
            <person name="Wilson E.V."/>
            <person name="Wiseman J.L."/>
            <person name="Yoshida R."/>
            <person name="Zeng Z."/>
        </authorList>
    </citation>
    <scope>NUCLEOTIDE SEQUENCE [LARGE SCALE GENOMIC DNA]</scope>
    <source>
        <strain evidence="10 11">20.1</strain>
    </source>
</reference>
<evidence type="ECO:0000313" key="10">
    <source>
        <dbReference type="EMBL" id="CCE34034.1"/>
    </source>
</evidence>
<feature type="compositionally biased region" description="Acidic residues" evidence="8">
    <location>
        <begin position="569"/>
        <end position="632"/>
    </location>
</feature>
<evidence type="ECO:0000256" key="2">
    <source>
        <dbReference type="ARBA" id="ARBA00006918"/>
    </source>
</evidence>
<dbReference type="GO" id="GO:0006281">
    <property type="term" value="P:DNA repair"/>
    <property type="evidence" value="ECO:0007669"/>
    <property type="project" value="InterPro"/>
</dbReference>
<feature type="compositionally biased region" description="Polar residues" evidence="8">
    <location>
        <begin position="635"/>
        <end position="652"/>
    </location>
</feature>
<evidence type="ECO:0000256" key="7">
    <source>
        <dbReference type="ARBA" id="ARBA00023242"/>
    </source>
</evidence>
<dbReference type="GO" id="GO:0000122">
    <property type="term" value="P:negative regulation of transcription by RNA polymerase II"/>
    <property type="evidence" value="ECO:0007669"/>
    <property type="project" value="TreeGrafter"/>
</dbReference>
<evidence type="ECO:0000256" key="3">
    <source>
        <dbReference type="ARBA" id="ARBA00019132"/>
    </source>
</evidence>
<keyword evidence="5" id="KW-0805">Transcription regulation</keyword>
<accession>M1WI84</accession>
<evidence type="ECO:0000256" key="5">
    <source>
        <dbReference type="ARBA" id="ARBA00023015"/>
    </source>
</evidence>
<feature type="compositionally biased region" description="Polar residues" evidence="8">
    <location>
        <begin position="660"/>
        <end position="683"/>
    </location>
</feature>
<dbReference type="STRING" id="1111077.M1WI84"/>
<dbReference type="PANTHER" id="PTHR12855">
    <property type="entry name" value="DNA METHYLTRANSFERASE 1-ASSOCIATED PROTEIN 1 FAMILY MEMBER"/>
    <property type="match status" value="1"/>
</dbReference>